<dbReference type="OrthoDB" id="3437384at2759"/>
<dbReference type="GeneID" id="9531179"/>
<sequence length="799" mass="87885">MLPGTRCLASSLLLSFLYLFIVLDLPFTRNASSTVCSASVYPAQKRHSAISSTDKSTFGRSTRCVGRFFFLGSSSTRSYGRLWSPVFRPTTERNWFNNAPLPNAIPVPVLPLPINVSDTRLCESWTPGNTARIRPSLQQGTAASLRSLGAASSNPSLVPNHESIELGQLVVENSNSDVDPVDAPTSGKKSNSPLELVRTKFHRNKSQHSSRTGPRSGLGTSEEEMARRAELKRIMHKRIQDELKSEEEQPEPSTGSASGMADVHGSPRCHSSYHVDNSPDGNSALCTWLMTQGLSNHAHVTGRALEPPSKLAFEIEETIAKLPQDAVMRHCPSLESSELTKGQTCQPLQQCQDDDTANYSMPNKETSIARDVRCVNLTVGANIFDTSYPSKEIVCLPTPEISSTGSETRNAATSLHGLQLPPFRLSETSSYRHQEAELQTIEKRFGDVLSKRGRPPLKHSKFKEEFEETGPPVAITRSSFLLQKLHMPVLKRAKSSSKTDIQATPRCEAPAETLVVRSPNQPLQGHEGTTTRNLAPNMYLTPALEESTTDLWQRAVQLERESRKGAVRAAAVKKDRKKLASNSSVNLKVGRWRGVQRSISLESTNASDATVPNPHHLSAEDDPDRQKQPASPMSLGTKLPRRVMYDEQKRYRPHHESGDRGVRVLQNPNMGIPPPEAWSRWPSQTRKERTAAAGYSDGMKSRDFAIVASTGDGRIEWVTDKDPAATMTDLQLGSRSFSGKLGKAVKTGLEKLLPPKSGPLDEAGRSLSGHVAFADKRLEYPELEILPTEGGYKELKALE</sequence>
<name>C9SKI6_VERA1</name>
<proteinExistence type="predicted"/>
<dbReference type="eggNOG" id="ENOG502RJV1">
    <property type="taxonomic scope" value="Eukaryota"/>
</dbReference>
<keyword evidence="2" id="KW-0732">Signal</keyword>
<accession>C9SKI6</accession>
<dbReference type="Proteomes" id="UP000008698">
    <property type="component" value="Unassembled WGS sequence"/>
</dbReference>
<keyword evidence="4" id="KW-1185">Reference proteome</keyword>
<feature type="chain" id="PRO_5003002123" evidence="2">
    <location>
        <begin position="25"/>
        <end position="799"/>
    </location>
</feature>
<dbReference type="AlphaFoldDB" id="C9SKI6"/>
<protein>
    <submittedName>
        <fullName evidence="3">Uncharacterized protein</fullName>
    </submittedName>
</protein>
<reference evidence="4" key="1">
    <citation type="journal article" date="2011" name="PLoS Pathog.">
        <title>Comparative genomics yields insights into niche adaptation of plant vascular wilt pathogens.</title>
        <authorList>
            <person name="Klosterman S.J."/>
            <person name="Subbarao K.V."/>
            <person name="Kang S."/>
            <person name="Veronese P."/>
            <person name="Gold S.E."/>
            <person name="Thomma B.P.H.J."/>
            <person name="Chen Z."/>
            <person name="Henrissat B."/>
            <person name="Lee Y.-H."/>
            <person name="Park J."/>
            <person name="Garcia-Pedrajas M.D."/>
            <person name="Barbara D.J."/>
            <person name="Anchieta A."/>
            <person name="de Jonge R."/>
            <person name="Santhanam P."/>
            <person name="Maruthachalam K."/>
            <person name="Atallah Z."/>
            <person name="Amyotte S.G."/>
            <person name="Paz Z."/>
            <person name="Inderbitzin P."/>
            <person name="Hayes R.J."/>
            <person name="Heiman D.I."/>
            <person name="Young S."/>
            <person name="Zeng Q."/>
            <person name="Engels R."/>
            <person name="Galagan J."/>
            <person name="Cuomo C.A."/>
            <person name="Dobinson K.F."/>
            <person name="Ma L.-J."/>
        </authorList>
    </citation>
    <scope>NUCLEOTIDE SEQUENCE [LARGE SCALE GENOMIC DNA]</scope>
    <source>
        <strain evidence="4">VaMs.102 / ATCC MYA-4576 / FGSC 10136</strain>
    </source>
</reference>
<feature type="region of interest" description="Disordered" evidence="1">
    <location>
        <begin position="175"/>
        <end position="225"/>
    </location>
</feature>
<dbReference type="KEGG" id="val:VDBG_05313"/>
<gene>
    <name evidence="3" type="ORF">VDBG_05313</name>
</gene>
<dbReference type="HOGENOM" id="CLU_352031_0_0_1"/>
<evidence type="ECO:0000256" key="1">
    <source>
        <dbReference type="SAM" id="MobiDB-lite"/>
    </source>
</evidence>
<organism evidence="4">
    <name type="scientific">Verticillium alfalfae (strain VaMs.102 / ATCC MYA-4576 / FGSC 10136)</name>
    <name type="common">Verticillium wilt of alfalfa</name>
    <name type="synonym">Verticillium albo-atrum</name>
    <dbReference type="NCBI Taxonomy" id="526221"/>
    <lineage>
        <taxon>Eukaryota</taxon>
        <taxon>Fungi</taxon>
        <taxon>Dikarya</taxon>
        <taxon>Ascomycota</taxon>
        <taxon>Pezizomycotina</taxon>
        <taxon>Sordariomycetes</taxon>
        <taxon>Hypocreomycetidae</taxon>
        <taxon>Glomerellales</taxon>
        <taxon>Plectosphaerellaceae</taxon>
        <taxon>Verticillium</taxon>
    </lineage>
</organism>
<evidence type="ECO:0000313" key="4">
    <source>
        <dbReference type="Proteomes" id="UP000008698"/>
    </source>
</evidence>
<feature type="region of interest" description="Disordered" evidence="1">
    <location>
        <begin position="603"/>
        <end position="643"/>
    </location>
</feature>
<feature type="region of interest" description="Disordered" evidence="1">
    <location>
        <begin position="241"/>
        <end position="275"/>
    </location>
</feature>
<evidence type="ECO:0000256" key="2">
    <source>
        <dbReference type="SAM" id="SignalP"/>
    </source>
</evidence>
<evidence type="ECO:0000313" key="3">
    <source>
        <dbReference type="EMBL" id="EEY19204.1"/>
    </source>
</evidence>
<feature type="compositionally biased region" description="Basic residues" evidence="1">
    <location>
        <begin position="199"/>
        <end position="208"/>
    </location>
</feature>
<dbReference type="RefSeq" id="XP_003004200.1">
    <property type="nucleotide sequence ID" value="XM_003004154.1"/>
</dbReference>
<feature type="signal peptide" evidence="2">
    <location>
        <begin position="1"/>
        <end position="24"/>
    </location>
</feature>
<dbReference type="EMBL" id="DS985219">
    <property type="protein sequence ID" value="EEY19204.1"/>
    <property type="molecule type" value="Genomic_DNA"/>
</dbReference>